<dbReference type="InterPro" id="IPR035940">
    <property type="entry name" value="CAP_sf"/>
</dbReference>
<reference evidence="4 5" key="1">
    <citation type="submission" date="2024-01" db="EMBL/GenBank/DDBJ databases">
        <title>Comparative genomics of Cryptococcus and Kwoniella reveals pathogenesis evolution and contrasting modes of karyotype evolution via chromosome fusion or intercentromeric recombination.</title>
        <authorList>
            <person name="Coelho M.A."/>
            <person name="David-Palma M."/>
            <person name="Shea T."/>
            <person name="Bowers K."/>
            <person name="McGinley-Smith S."/>
            <person name="Mohammad A.W."/>
            <person name="Gnirke A."/>
            <person name="Yurkov A.M."/>
            <person name="Nowrousian M."/>
            <person name="Sun S."/>
            <person name="Cuomo C.A."/>
            <person name="Heitman J."/>
        </authorList>
    </citation>
    <scope>NUCLEOTIDE SEQUENCE [LARGE SCALE GENOMIC DNA]</scope>
    <source>
        <strain evidence="4 5">PYCC6329</strain>
    </source>
</reference>
<dbReference type="InterPro" id="IPR001283">
    <property type="entry name" value="CRISP-related"/>
</dbReference>
<feature type="region of interest" description="Disordered" evidence="1">
    <location>
        <begin position="353"/>
        <end position="376"/>
    </location>
</feature>
<gene>
    <name evidence="4" type="ORF">V865_002342</name>
</gene>
<dbReference type="PANTHER" id="PTHR10334">
    <property type="entry name" value="CYSTEINE-RICH SECRETORY PROTEIN-RELATED"/>
    <property type="match status" value="1"/>
</dbReference>
<feature type="region of interest" description="Disordered" evidence="1">
    <location>
        <begin position="207"/>
        <end position="247"/>
    </location>
</feature>
<feature type="signal peptide" evidence="2">
    <location>
        <begin position="1"/>
        <end position="20"/>
    </location>
</feature>
<protein>
    <recommendedName>
        <fullName evidence="3">SCP domain-containing protein</fullName>
    </recommendedName>
</protein>
<dbReference type="GeneID" id="91101146"/>
<dbReference type="RefSeq" id="XP_066082241.1">
    <property type="nucleotide sequence ID" value="XM_066226144.1"/>
</dbReference>
<organism evidence="4 5">
    <name type="scientific">Kwoniella europaea PYCC6329</name>
    <dbReference type="NCBI Taxonomy" id="1423913"/>
    <lineage>
        <taxon>Eukaryota</taxon>
        <taxon>Fungi</taxon>
        <taxon>Dikarya</taxon>
        <taxon>Basidiomycota</taxon>
        <taxon>Agaricomycotina</taxon>
        <taxon>Tremellomycetes</taxon>
        <taxon>Tremellales</taxon>
        <taxon>Cryptococcaceae</taxon>
        <taxon>Kwoniella</taxon>
    </lineage>
</organism>
<feature type="compositionally biased region" description="Polar residues" evidence="1">
    <location>
        <begin position="358"/>
        <end position="372"/>
    </location>
</feature>
<evidence type="ECO:0000259" key="3">
    <source>
        <dbReference type="SMART" id="SM00198"/>
    </source>
</evidence>
<feature type="chain" id="PRO_5043937716" description="SCP domain-containing protein" evidence="2">
    <location>
        <begin position="21"/>
        <end position="512"/>
    </location>
</feature>
<accession>A0AAX4KDY9</accession>
<dbReference type="AlphaFoldDB" id="A0AAX4KDY9"/>
<dbReference type="KEGG" id="ker:91101146"/>
<sequence>MRLTLFTLLIFSLLLTTTSAHPSGHHPGRRHANKQRRSRVQPSSSTIDTPTTANTTPQNGIKNENATEPTALGLWTPSSPSESGVGSSNANANANAAEAAATAAPQPSASASGLGLFTPPSEDEGTPDSEAGSEGYGGWGGGGGGGRKSGWRGGSWGGGGWGGGQSQQQTQPSSAPVAGDMGVDISAGVDVSILKAGGGGGYGGYSAQSTAPASQPYAYQPPASQPYSEAPVPSISSSSYVAPPATTSYQRPTIYSTNYIEVTEWYTPPSTPATSSYQAPALSGQTDQGAIRTSQMFSPPSIAGTPTPTVPNSPSAANTGYSSSTAGGYSSNAVVTSGGQVVHTSSWKSSWTNSWSNAPSSTSQAPVATSAPQDDDQRKFVDCHNQWRNQYGAGNVSWGDELASYANTHASVCASMTHTNGPYGENLAAGTDGFMDIISSIGMWMDEASDYDASNPSYSHFTQVVWKETTTIGCAAINCGANTGMAGQIYIMCEYHPRGNVIGAFAQNVGKR</sequence>
<evidence type="ECO:0000256" key="1">
    <source>
        <dbReference type="SAM" id="MobiDB-lite"/>
    </source>
</evidence>
<feature type="compositionally biased region" description="Polar residues" evidence="1">
    <location>
        <begin position="298"/>
        <end position="314"/>
    </location>
</feature>
<feature type="compositionally biased region" description="Polar residues" evidence="1">
    <location>
        <begin position="57"/>
        <end position="68"/>
    </location>
</feature>
<feature type="compositionally biased region" description="Low complexity" evidence="1">
    <location>
        <begin position="211"/>
        <end position="245"/>
    </location>
</feature>
<dbReference type="SUPFAM" id="SSF55797">
    <property type="entry name" value="PR-1-like"/>
    <property type="match status" value="1"/>
</dbReference>
<evidence type="ECO:0000256" key="2">
    <source>
        <dbReference type="SAM" id="SignalP"/>
    </source>
</evidence>
<keyword evidence="2" id="KW-0732">Signal</keyword>
<keyword evidence="5" id="KW-1185">Reference proteome</keyword>
<dbReference type="Gene3D" id="3.40.33.10">
    <property type="entry name" value="CAP"/>
    <property type="match status" value="1"/>
</dbReference>
<feature type="compositionally biased region" description="Basic residues" evidence="1">
    <location>
        <begin position="23"/>
        <end position="39"/>
    </location>
</feature>
<dbReference type="EMBL" id="CP144089">
    <property type="protein sequence ID" value="WWD04274.1"/>
    <property type="molecule type" value="Genomic_DNA"/>
</dbReference>
<proteinExistence type="predicted"/>
<feature type="region of interest" description="Disordered" evidence="1">
    <location>
        <begin position="18"/>
        <end position="181"/>
    </location>
</feature>
<dbReference type="SMART" id="SM00198">
    <property type="entry name" value="SCP"/>
    <property type="match status" value="1"/>
</dbReference>
<dbReference type="Pfam" id="PF00188">
    <property type="entry name" value="CAP"/>
    <property type="match status" value="1"/>
</dbReference>
<feature type="compositionally biased region" description="Low complexity" evidence="1">
    <location>
        <begin position="46"/>
        <end position="56"/>
    </location>
</feature>
<name>A0AAX4KDY9_9TREE</name>
<feature type="compositionally biased region" description="Gly residues" evidence="1">
    <location>
        <begin position="134"/>
        <end position="165"/>
    </location>
</feature>
<feature type="region of interest" description="Disordered" evidence="1">
    <location>
        <begin position="298"/>
        <end position="323"/>
    </location>
</feature>
<evidence type="ECO:0000313" key="4">
    <source>
        <dbReference type="EMBL" id="WWD04274.1"/>
    </source>
</evidence>
<feature type="compositionally biased region" description="Low complexity" evidence="1">
    <location>
        <begin position="77"/>
        <end position="112"/>
    </location>
</feature>
<evidence type="ECO:0000313" key="5">
    <source>
        <dbReference type="Proteomes" id="UP001358614"/>
    </source>
</evidence>
<dbReference type="Proteomes" id="UP001358614">
    <property type="component" value="Chromosome 1"/>
</dbReference>
<dbReference type="PRINTS" id="PR00837">
    <property type="entry name" value="V5TPXLIKE"/>
</dbReference>
<feature type="domain" description="SCP" evidence="3">
    <location>
        <begin position="375"/>
        <end position="503"/>
    </location>
</feature>
<dbReference type="InterPro" id="IPR014044">
    <property type="entry name" value="CAP_dom"/>
</dbReference>